<accession>A0ABN2AAB3</accession>
<dbReference type="EMBL" id="BAAALX010000009">
    <property type="protein sequence ID" value="GAA1513930.1"/>
    <property type="molecule type" value="Genomic_DNA"/>
</dbReference>
<evidence type="ECO:0000256" key="1">
    <source>
        <dbReference type="SAM" id="Coils"/>
    </source>
</evidence>
<keyword evidence="2" id="KW-1133">Transmembrane helix</keyword>
<organism evidence="3 4">
    <name type="scientific">Brevibacterium permense</name>
    <dbReference type="NCBI Taxonomy" id="234834"/>
    <lineage>
        <taxon>Bacteria</taxon>
        <taxon>Bacillati</taxon>
        <taxon>Actinomycetota</taxon>
        <taxon>Actinomycetes</taxon>
        <taxon>Micrococcales</taxon>
        <taxon>Brevibacteriaceae</taxon>
        <taxon>Brevibacterium</taxon>
    </lineage>
</organism>
<keyword evidence="4" id="KW-1185">Reference proteome</keyword>
<keyword evidence="1" id="KW-0175">Coiled coil</keyword>
<evidence type="ECO:0000256" key="2">
    <source>
        <dbReference type="SAM" id="Phobius"/>
    </source>
</evidence>
<evidence type="ECO:0000313" key="3">
    <source>
        <dbReference type="EMBL" id="GAA1513930.1"/>
    </source>
</evidence>
<comment type="caution">
    <text evidence="3">The sequence shown here is derived from an EMBL/GenBank/DDBJ whole genome shotgun (WGS) entry which is preliminary data.</text>
</comment>
<gene>
    <name evidence="3" type="ORF">GCM10009690_16100</name>
</gene>
<sequence length="225" mass="25807">MEVLASPTIEHVTVVTEAGWVNPVISLAGVALTALVSWLIYRGNVARADARAENEQTRHDAELDRLRAEAKRAEVRHEQQIQAMLLQGRREREVRFLRELSDYLVAFSGSVRDGRINYEGPELMRLRQFGLKIYADFAEDDDAFAWNVAEFLEDLASRTETNKPQSNPFGEEINWGEFAEIANDAERGAFYLLRWLHPDLRLGISQAFERYRMHGYFEAGDDSDQ</sequence>
<evidence type="ECO:0000313" key="4">
    <source>
        <dbReference type="Proteomes" id="UP001500177"/>
    </source>
</evidence>
<protein>
    <submittedName>
        <fullName evidence="3">Uncharacterized protein</fullName>
    </submittedName>
</protein>
<keyword evidence="2" id="KW-0472">Membrane</keyword>
<feature type="transmembrane region" description="Helical" evidence="2">
    <location>
        <begin position="20"/>
        <end position="41"/>
    </location>
</feature>
<name>A0ABN2AAB3_9MICO</name>
<proteinExistence type="predicted"/>
<keyword evidence="2" id="KW-0812">Transmembrane</keyword>
<feature type="coiled-coil region" evidence="1">
    <location>
        <begin position="49"/>
        <end position="83"/>
    </location>
</feature>
<dbReference type="RefSeq" id="WP_173151367.1">
    <property type="nucleotide sequence ID" value="NZ_BAAALX010000009.1"/>
</dbReference>
<dbReference type="Proteomes" id="UP001500177">
    <property type="component" value="Unassembled WGS sequence"/>
</dbReference>
<reference evidence="3 4" key="1">
    <citation type="journal article" date="2019" name="Int. J. Syst. Evol. Microbiol.">
        <title>The Global Catalogue of Microorganisms (GCM) 10K type strain sequencing project: providing services to taxonomists for standard genome sequencing and annotation.</title>
        <authorList>
            <consortium name="The Broad Institute Genomics Platform"/>
            <consortium name="The Broad Institute Genome Sequencing Center for Infectious Disease"/>
            <person name="Wu L."/>
            <person name="Ma J."/>
        </authorList>
    </citation>
    <scope>NUCLEOTIDE SEQUENCE [LARGE SCALE GENOMIC DNA]</scope>
    <source>
        <strain evidence="3 4">JCM 13318</strain>
    </source>
</reference>